<sequence length="188" mass="19764">MRFHIRLSPRPLLALALTLASLQPALAGTTRQTTTLPDTIRKVRLAGDGTALALSTGSGRALDVSAEDSFGCQLTASLRQEGDTLEITVSKGGLRLGFWCDPDVTVVMPENMDLDIALQDLAADLGGDFSDVSITSANSVVNFDGSAAHFSLSGKRAAVKLNFAPDMARDAVKLDVKSLLSQVSFKGA</sequence>
<reference evidence="2 3" key="1">
    <citation type="submission" date="2019-12" db="EMBL/GenBank/DDBJ databases">
        <authorList>
            <person name="Li M."/>
        </authorList>
    </citation>
    <scope>NUCLEOTIDE SEQUENCE [LARGE SCALE GENOMIC DNA]</scope>
    <source>
        <strain evidence="2 3">GBMRC 2024</strain>
    </source>
</reference>
<dbReference type="Proteomes" id="UP000477911">
    <property type="component" value="Unassembled WGS sequence"/>
</dbReference>
<evidence type="ECO:0000313" key="3">
    <source>
        <dbReference type="Proteomes" id="UP000477911"/>
    </source>
</evidence>
<evidence type="ECO:0008006" key="4">
    <source>
        <dbReference type="Google" id="ProtNLM"/>
    </source>
</evidence>
<comment type="caution">
    <text evidence="2">The sequence shown here is derived from an EMBL/GenBank/DDBJ whole genome shotgun (WGS) entry which is preliminary data.</text>
</comment>
<keyword evidence="3" id="KW-1185">Reference proteome</keyword>
<evidence type="ECO:0000313" key="2">
    <source>
        <dbReference type="EMBL" id="MXN20302.1"/>
    </source>
</evidence>
<dbReference type="AlphaFoldDB" id="A0A6L7G9G9"/>
<feature type="signal peptide" evidence="1">
    <location>
        <begin position="1"/>
        <end position="27"/>
    </location>
</feature>
<accession>A0A6L7G9G9</accession>
<protein>
    <recommendedName>
        <fullName evidence="4">Auto-transporter adhesin head GIN domain-containing protein</fullName>
    </recommendedName>
</protein>
<name>A0A6L7G9G9_9RHOB</name>
<organism evidence="2 3">
    <name type="scientific">Pseudooceanicola albus</name>
    <dbReference type="NCBI Taxonomy" id="2692189"/>
    <lineage>
        <taxon>Bacteria</taxon>
        <taxon>Pseudomonadati</taxon>
        <taxon>Pseudomonadota</taxon>
        <taxon>Alphaproteobacteria</taxon>
        <taxon>Rhodobacterales</taxon>
        <taxon>Paracoccaceae</taxon>
        <taxon>Pseudooceanicola</taxon>
    </lineage>
</organism>
<proteinExistence type="predicted"/>
<keyword evidence="1" id="KW-0732">Signal</keyword>
<evidence type="ECO:0000256" key="1">
    <source>
        <dbReference type="SAM" id="SignalP"/>
    </source>
</evidence>
<feature type="chain" id="PRO_5026655044" description="Auto-transporter adhesin head GIN domain-containing protein" evidence="1">
    <location>
        <begin position="28"/>
        <end position="188"/>
    </location>
</feature>
<dbReference type="RefSeq" id="WP_160896427.1">
    <property type="nucleotide sequence ID" value="NZ_WUMU01000026.1"/>
</dbReference>
<dbReference type="EMBL" id="WUMU01000026">
    <property type="protein sequence ID" value="MXN20302.1"/>
    <property type="molecule type" value="Genomic_DNA"/>
</dbReference>
<gene>
    <name evidence="2" type="ORF">GR170_20895</name>
</gene>